<dbReference type="InterPro" id="IPR045851">
    <property type="entry name" value="AMP-bd_C_sf"/>
</dbReference>
<name>A0AAE1LFE3_9NEOP</name>
<feature type="domain" description="AMP-binding enzyme C-terminal" evidence="6">
    <location>
        <begin position="467"/>
        <end position="544"/>
    </location>
</feature>
<dbReference type="InterPro" id="IPR000873">
    <property type="entry name" value="AMP-dep_synth/lig_dom"/>
</dbReference>
<keyword evidence="8" id="KW-1185">Reference proteome</keyword>
<comment type="caution">
    <text evidence="7">The sequence shown here is derived from an EMBL/GenBank/DDBJ whole genome shotgun (WGS) entry which is preliminary data.</text>
</comment>
<evidence type="ECO:0000256" key="1">
    <source>
        <dbReference type="ARBA" id="ARBA00004275"/>
    </source>
</evidence>
<comment type="subcellular location">
    <subcellularLocation>
        <location evidence="1">Peroxisome</location>
    </subcellularLocation>
</comment>
<evidence type="ECO:0000256" key="2">
    <source>
        <dbReference type="ARBA" id="ARBA00006432"/>
    </source>
</evidence>
<organism evidence="7 8">
    <name type="scientific">Frankliniella fusca</name>
    <dbReference type="NCBI Taxonomy" id="407009"/>
    <lineage>
        <taxon>Eukaryota</taxon>
        <taxon>Metazoa</taxon>
        <taxon>Ecdysozoa</taxon>
        <taxon>Arthropoda</taxon>
        <taxon>Hexapoda</taxon>
        <taxon>Insecta</taxon>
        <taxon>Pterygota</taxon>
        <taxon>Neoptera</taxon>
        <taxon>Paraneoptera</taxon>
        <taxon>Thysanoptera</taxon>
        <taxon>Terebrantia</taxon>
        <taxon>Thripoidea</taxon>
        <taxon>Thripidae</taxon>
        <taxon>Frankliniella</taxon>
    </lineage>
</organism>
<dbReference type="Proteomes" id="UP001219518">
    <property type="component" value="Unassembled WGS sequence"/>
</dbReference>
<evidence type="ECO:0000256" key="4">
    <source>
        <dbReference type="ARBA" id="ARBA00023140"/>
    </source>
</evidence>
<dbReference type="GO" id="GO:0005777">
    <property type="term" value="C:peroxisome"/>
    <property type="evidence" value="ECO:0007669"/>
    <property type="project" value="UniProtKB-SubCell"/>
</dbReference>
<dbReference type="PANTHER" id="PTHR24096:SF149">
    <property type="entry name" value="AMP-BINDING DOMAIN-CONTAINING PROTEIN-RELATED"/>
    <property type="match status" value="1"/>
</dbReference>
<dbReference type="InterPro" id="IPR025110">
    <property type="entry name" value="AMP-bd_C"/>
</dbReference>
<accession>A0AAE1LFE3</accession>
<dbReference type="EMBL" id="JAHWGI010000879">
    <property type="protein sequence ID" value="KAK3918111.1"/>
    <property type="molecule type" value="Genomic_DNA"/>
</dbReference>
<dbReference type="PANTHER" id="PTHR24096">
    <property type="entry name" value="LONG-CHAIN-FATTY-ACID--COA LIGASE"/>
    <property type="match status" value="1"/>
</dbReference>
<evidence type="ECO:0000259" key="6">
    <source>
        <dbReference type="Pfam" id="PF13193"/>
    </source>
</evidence>
<comment type="similarity">
    <text evidence="2">Belongs to the ATP-dependent AMP-binding enzyme family.</text>
</comment>
<evidence type="ECO:0000313" key="8">
    <source>
        <dbReference type="Proteomes" id="UP001219518"/>
    </source>
</evidence>
<keyword evidence="3 7" id="KW-0436">Ligase</keyword>
<dbReference type="AlphaFoldDB" id="A0AAE1LFE3"/>
<dbReference type="InterPro" id="IPR042099">
    <property type="entry name" value="ANL_N_sf"/>
</dbReference>
<dbReference type="SUPFAM" id="SSF56801">
    <property type="entry name" value="Acetyl-CoA synthetase-like"/>
    <property type="match status" value="1"/>
</dbReference>
<dbReference type="Pfam" id="PF13193">
    <property type="entry name" value="AMP-binding_C"/>
    <property type="match status" value="1"/>
</dbReference>
<dbReference type="PROSITE" id="PS00455">
    <property type="entry name" value="AMP_BINDING"/>
    <property type="match status" value="1"/>
</dbReference>
<dbReference type="GO" id="GO:0016405">
    <property type="term" value="F:CoA-ligase activity"/>
    <property type="evidence" value="ECO:0007669"/>
    <property type="project" value="TreeGrafter"/>
</dbReference>
<feature type="domain" description="AMP-dependent synthetase/ligase" evidence="5">
    <location>
        <begin position="34"/>
        <end position="411"/>
    </location>
</feature>
<dbReference type="Gene3D" id="3.40.50.12780">
    <property type="entry name" value="N-terminal domain of ligase-like"/>
    <property type="match status" value="1"/>
</dbReference>
<evidence type="ECO:0000259" key="5">
    <source>
        <dbReference type="Pfam" id="PF00501"/>
    </source>
</evidence>
<reference evidence="7" key="2">
    <citation type="journal article" date="2023" name="BMC Genomics">
        <title>Pest status, molecular evolution, and epigenetic factors derived from the genome assembly of Frankliniella fusca, a thysanopteran phytovirus vector.</title>
        <authorList>
            <person name="Catto M.A."/>
            <person name="Labadie P.E."/>
            <person name="Jacobson A.L."/>
            <person name="Kennedy G.G."/>
            <person name="Srinivasan R."/>
            <person name="Hunt B.G."/>
        </authorList>
    </citation>
    <scope>NUCLEOTIDE SEQUENCE</scope>
    <source>
        <strain evidence="7">PL_HMW_Pooled</strain>
    </source>
</reference>
<protein>
    <submittedName>
        <fullName evidence="7">4-coumarate--CoA ligase 3</fullName>
    </submittedName>
</protein>
<sequence>MSSASTAALHVRTGPAAKAHPGVPLGAYILGALRQHAASALDIPAQVDSLSGRELSFPEMLRQSVQAAEGWRALGLGSGDTLAVFAFNNHHLYPAFFGAVLEGITVAIVKHSTAEELRGFLEKCGPKAILTEPSSLDVTLSVAGPRGLDLLHVVTADGALDVPQRDGDRVLTTRDLLARGAAADPAAYRPASVVDPKEHIAFLSFSSGTSGLPKMVRLSDYSFTMTLLFMTDWLVRPGDRVFITSQLAWITGLAFTLTCTVVGATRVFGWYDASASEVDWFGTLQRHRISTWFLAPPGLTLLAAEARARRARGQEVPMGSVRALLTSGTGLHADAQRHFAEVLDTPVVQWYGITEVGIVSSDGLPARPGSVGRLAPGVQLRLVDVESGLDIAAPNVLGEVRATAESLMSGYQGHPGGPAASLADVLDEHGFYRTGDLGYLDSDGFLFLVDRMKDSLKFDGVPISPAEVEAVLVSHPAVKEAAVVGRPHPRLVDVPTAFVVRQDGAGDVSEAELQDLVKDRLSYEKWLRGGVFFRDDIPKLTNGKVDRRALKDWLKTLPVPDCEL</sequence>
<dbReference type="InterPro" id="IPR020845">
    <property type="entry name" value="AMP-binding_CS"/>
</dbReference>
<evidence type="ECO:0000256" key="3">
    <source>
        <dbReference type="ARBA" id="ARBA00022598"/>
    </source>
</evidence>
<reference evidence="7" key="1">
    <citation type="submission" date="2021-07" db="EMBL/GenBank/DDBJ databases">
        <authorList>
            <person name="Catto M.A."/>
            <person name="Jacobson A."/>
            <person name="Kennedy G."/>
            <person name="Labadie P."/>
            <person name="Hunt B.G."/>
            <person name="Srinivasan R."/>
        </authorList>
    </citation>
    <scope>NUCLEOTIDE SEQUENCE</scope>
    <source>
        <strain evidence="7">PL_HMW_Pooled</strain>
        <tissue evidence="7">Head</tissue>
    </source>
</reference>
<dbReference type="Pfam" id="PF00501">
    <property type="entry name" value="AMP-binding"/>
    <property type="match status" value="1"/>
</dbReference>
<evidence type="ECO:0000313" key="7">
    <source>
        <dbReference type="EMBL" id="KAK3918111.1"/>
    </source>
</evidence>
<dbReference type="Gene3D" id="3.30.300.30">
    <property type="match status" value="1"/>
</dbReference>
<gene>
    <name evidence="7" type="ORF">KUF71_007540</name>
</gene>
<proteinExistence type="inferred from homology"/>
<keyword evidence="4" id="KW-0576">Peroxisome</keyword>